<keyword evidence="2" id="KW-0812">Transmembrane</keyword>
<comment type="caution">
    <text evidence="3">The sequence shown here is derived from an EMBL/GenBank/DDBJ whole genome shotgun (WGS) entry which is preliminary data.</text>
</comment>
<sequence>MEQEVKLSNKTFMELHEQVRKNETDISELKTNSGKHSERLADLEEEQKIKGATLTYIIKEAINEALEPYANENSNLKDQIKDLQIDKFKTAYSAWKWVAISAGVVVVGFVVTSFINAIVN</sequence>
<evidence type="ECO:0000256" key="1">
    <source>
        <dbReference type="SAM" id="Coils"/>
    </source>
</evidence>
<evidence type="ECO:0000313" key="3">
    <source>
        <dbReference type="EMBL" id="PNP88221.1"/>
    </source>
</evidence>
<evidence type="ECO:0000256" key="2">
    <source>
        <dbReference type="SAM" id="Phobius"/>
    </source>
</evidence>
<feature type="transmembrane region" description="Helical" evidence="2">
    <location>
        <begin position="97"/>
        <end position="119"/>
    </location>
</feature>
<evidence type="ECO:0008006" key="5">
    <source>
        <dbReference type="Google" id="ProtNLM"/>
    </source>
</evidence>
<evidence type="ECO:0000313" key="4">
    <source>
        <dbReference type="Proteomes" id="UP000236500"/>
    </source>
</evidence>
<protein>
    <recommendedName>
        <fullName evidence="5">TMhelix containing protein</fullName>
    </recommendedName>
</protein>
<feature type="coiled-coil region" evidence="1">
    <location>
        <begin position="26"/>
        <end position="86"/>
    </location>
</feature>
<accession>A0ABX4XIT9</accession>
<reference evidence="3 4" key="1">
    <citation type="submission" date="2016-11" db="EMBL/GenBank/DDBJ databases">
        <title>Whole Genome Sequence of Listeria newyorkensis.</title>
        <authorList>
            <person name="Frink S."/>
            <person name="Morales C."/>
            <person name="Kiang D."/>
        </authorList>
    </citation>
    <scope>NUCLEOTIDE SEQUENCE [LARGE SCALE GENOMIC DNA]</scope>
    <source>
        <strain evidence="3 4">F1604011-044</strain>
    </source>
</reference>
<dbReference type="Proteomes" id="UP000236500">
    <property type="component" value="Unassembled WGS sequence"/>
</dbReference>
<keyword evidence="2" id="KW-1133">Transmembrane helix</keyword>
<name>A0ABX4XIT9_9LIST</name>
<keyword evidence="1" id="KW-0175">Coiled coil</keyword>
<keyword evidence="2" id="KW-0472">Membrane</keyword>
<gene>
    <name evidence="3" type="ORF">BMT55_15785</name>
</gene>
<keyword evidence="4" id="KW-1185">Reference proteome</keyword>
<dbReference type="EMBL" id="MPDH01000026">
    <property type="protein sequence ID" value="PNP88221.1"/>
    <property type="molecule type" value="Genomic_DNA"/>
</dbReference>
<organism evidence="3 4">
    <name type="scientific">Listeria newyorkensis</name>
    <dbReference type="NCBI Taxonomy" id="1497681"/>
    <lineage>
        <taxon>Bacteria</taxon>
        <taxon>Bacillati</taxon>
        <taxon>Bacillota</taxon>
        <taxon>Bacilli</taxon>
        <taxon>Bacillales</taxon>
        <taxon>Listeriaceae</taxon>
        <taxon>Listeria</taxon>
    </lineage>
</organism>
<proteinExistence type="predicted"/>
<dbReference type="RefSeq" id="WP_103035071.1">
    <property type="nucleotide sequence ID" value="NZ_MPDH01000026.1"/>
</dbReference>